<proteinExistence type="predicted"/>
<comment type="caution">
    <text evidence="1">The sequence shown here is derived from an EMBL/GenBank/DDBJ whole genome shotgun (WGS) entry which is preliminary data.</text>
</comment>
<organism evidence="1 2">
    <name type="scientific">Pseudomonas amygdali pv. mori str. 301020</name>
    <dbReference type="NCBI Taxonomy" id="629261"/>
    <lineage>
        <taxon>Bacteria</taxon>
        <taxon>Pseudomonadati</taxon>
        <taxon>Pseudomonadota</taxon>
        <taxon>Gammaproteobacteria</taxon>
        <taxon>Pseudomonadales</taxon>
        <taxon>Pseudomonadaceae</taxon>
        <taxon>Pseudomonas</taxon>
        <taxon>Pseudomonas amygdali</taxon>
    </lineage>
</organism>
<dbReference type="EMBL" id="AEAG01000291">
    <property type="protein sequence ID" value="EGH21349.1"/>
    <property type="molecule type" value="Genomic_DNA"/>
</dbReference>
<dbReference type="AlphaFoldDB" id="A0A656G6Y0"/>
<sequence>KGNGVIGLAKPKLTEGKGLMTRELGALVRA</sequence>
<feature type="non-terminal residue" evidence="1">
    <location>
        <position position="1"/>
    </location>
</feature>
<evidence type="ECO:0000313" key="1">
    <source>
        <dbReference type="EMBL" id="EGH21349.1"/>
    </source>
</evidence>
<protein>
    <submittedName>
        <fullName evidence="1">Uncharacterized protein</fullName>
    </submittedName>
</protein>
<accession>A0A656G6Y0</accession>
<name>A0A656G6Y0_PSEA0</name>
<dbReference type="Proteomes" id="UP000003465">
    <property type="component" value="Unassembled WGS sequence"/>
</dbReference>
<gene>
    <name evidence="1" type="ORF">PSYMO_07494</name>
</gene>
<reference evidence="1 2" key="1">
    <citation type="journal article" date="2011" name="PLoS Pathog.">
        <title>Dynamic evolution of pathogenicity revealed by sequencing and comparative genomics of 19 Pseudomonas syringae isolates.</title>
        <authorList>
            <person name="Baltrus D.A."/>
            <person name="Nishimura M.T."/>
            <person name="Romanchuk A."/>
            <person name="Chang J.H."/>
            <person name="Mukhtar M.S."/>
            <person name="Cherkis K."/>
            <person name="Roach J."/>
            <person name="Grant S.R."/>
            <person name="Jones C.D."/>
            <person name="Dangl J.L."/>
        </authorList>
    </citation>
    <scope>NUCLEOTIDE SEQUENCE [LARGE SCALE GENOMIC DNA]</scope>
    <source>
        <strain evidence="1 2">301020</strain>
    </source>
</reference>
<evidence type="ECO:0000313" key="2">
    <source>
        <dbReference type="Proteomes" id="UP000003465"/>
    </source>
</evidence>